<dbReference type="AlphaFoldDB" id="A0A556MR23"/>
<dbReference type="EMBL" id="VLPL01000005">
    <property type="protein sequence ID" value="TSJ42391.1"/>
    <property type="molecule type" value="Genomic_DNA"/>
</dbReference>
<evidence type="ECO:0008006" key="4">
    <source>
        <dbReference type="Google" id="ProtNLM"/>
    </source>
</evidence>
<dbReference type="OrthoDB" id="9788058at2"/>
<reference evidence="2 3" key="1">
    <citation type="submission" date="2019-07" db="EMBL/GenBank/DDBJ databases">
        <authorList>
            <person name="Huq M.A."/>
        </authorList>
    </citation>
    <scope>NUCLEOTIDE SEQUENCE [LARGE SCALE GENOMIC DNA]</scope>
    <source>
        <strain evidence="2 3">MAH-3</strain>
    </source>
</reference>
<gene>
    <name evidence="2" type="ORF">FO442_11530</name>
</gene>
<proteinExistence type="predicted"/>
<protein>
    <recommendedName>
        <fullName evidence="4">Phosphodiester glycosidase family protein</fullName>
    </recommendedName>
</protein>
<dbReference type="RefSeq" id="WP_144333346.1">
    <property type="nucleotide sequence ID" value="NZ_VLPL01000005.1"/>
</dbReference>
<comment type="caution">
    <text evidence="2">The sequence shown here is derived from an EMBL/GenBank/DDBJ whole genome shotgun (WGS) entry which is preliminary data.</text>
</comment>
<dbReference type="Proteomes" id="UP000316008">
    <property type="component" value="Unassembled WGS sequence"/>
</dbReference>
<feature type="chain" id="PRO_5021869717" description="Phosphodiester glycosidase family protein" evidence="1">
    <location>
        <begin position="23"/>
        <end position="291"/>
    </location>
</feature>
<keyword evidence="1" id="KW-0732">Signal</keyword>
<sequence>MKKGSNGIATLILICSTGVLFAQDRTDTLYKRPKDTMDLVVEWKQIGKGVQFCETDAPVRSMIGDSKLTIFKIDPKQVEFDLFTASGMDSTSKPVNVWADTMNLNIVFNAGMYDLEKPLVSRGLLKNGAHHNQADLKEGWNVMFAINPLDSVDAMDAVVYDMQCVTYDSIRNKYASFAQGIRMLDCSGNPMNWKKNQACSMLVCAHDEEGNLIIIFNRSPFAPNQMIAFMKQFPTPLHNAIYMEGGPETSLYASIGDFCLQKVGSYVSGTYAKDTNETFWPLPNVIGIRVK</sequence>
<feature type="signal peptide" evidence="1">
    <location>
        <begin position="1"/>
        <end position="22"/>
    </location>
</feature>
<accession>A0A556MR23</accession>
<evidence type="ECO:0000313" key="2">
    <source>
        <dbReference type="EMBL" id="TSJ42391.1"/>
    </source>
</evidence>
<evidence type="ECO:0000313" key="3">
    <source>
        <dbReference type="Proteomes" id="UP000316008"/>
    </source>
</evidence>
<keyword evidence="3" id="KW-1185">Reference proteome</keyword>
<name>A0A556MR23_9FLAO</name>
<organism evidence="2 3">
    <name type="scientific">Fluviicola chungangensis</name>
    <dbReference type="NCBI Taxonomy" id="2597671"/>
    <lineage>
        <taxon>Bacteria</taxon>
        <taxon>Pseudomonadati</taxon>
        <taxon>Bacteroidota</taxon>
        <taxon>Flavobacteriia</taxon>
        <taxon>Flavobacteriales</taxon>
        <taxon>Crocinitomicaceae</taxon>
        <taxon>Fluviicola</taxon>
    </lineage>
</organism>
<evidence type="ECO:0000256" key="1">
    <source>
        <dbReference type="SAM" id="SignalP"/>
    </source>
</evidence>